<reference evidence="2" key="1">
    <citation type="submission" date="2020-04" db="EMBL/GenBank/DDBJ databases">
        <authorList>
            <person name="Alioto T."/>
            <person name="Alioto T."/>
            <person name="Gomez Garrido J."/>
        </authorList>
    </citation>
    <scope>NUCLEOTIDE SEQUENCE</scope>
    <source>
        <strain evidence="2">A484AB</strain>
    </source>
</reference>
<comment type="caution">
    <text evidence="2">The sequence shown here is derived from an EMBL/GenBank/DDBJ whole genome shotgun (WGS) entry which is preliminary data.</text>
</comment>
<gene>
    <name evidence="2" type="ORF">PACLA_8A016180</name>
</gene>
<dbReference type="AlphaFoldDB" id="A0A6S7GVH1"/>
<feature type="compositionally biased region" description="Basic and acidic residues" evidence="1">
    <location>
        <begin position="227"/>
        <end position="248"/>
    </location>
</feature>
<name>A0A6S7GVH1_PARCT</name>
<organism evidence="2 3">
    <name type="scientific">Paramuricea clavata</name>
    <name type="common">Red gorgonian</name>
    <name type="synonym">Violescent sea-whip</name>
    <dbReference type="NCBI Taxonomy" id="317549"/>
    <lineage>
        <taxon>Eukaryota</taxon>
        <taxon>Metazoa</taxon>
        <taxon>Cnidaria</taxon>
        <taxon>Anthozoa</taxon>
        <taxon>Octocorallia</taxon>
        <taxon>Malacalcyonacea</taxon>
        <taxon>Plexauridae</taxon>
        <taxon>Paramuricea</taxon>
    </lineage>
</organism>
<keyword evidence="3" id="KW-1185">Reference proteome</keyword>
<feature type="compositionally biased region" description="Polar residues" evidence="1">
    <location>
        <begin position="194"/>
        <end position="204"/>
    </location>
</feature>
<evidence type="ECO:0000313" key="3">
    <source>
        <dbReference type="Proteomes" id="UP001152795"/>
    </source>
</evidence>
<feature type="region of interest" description="Disordered" evidence="1">
    <location>
        <begin position="227"/>
        <end position="348"/>
    </location>
</feature>
<feature type="compositionally biased region" description="Low complexity" evidence="1">
    <location>
        <begin position="282"/>
        <end position="293"/>
    </location>
</feature>
<dbReference type="OrthoDB" id="5960386at2759"/>
<feature type="region of interest" description="Disordered" evidence="1">
    <location>
        <begin position="189"/>
        <end position="209"/>
    </location>
</feature>
<feature type="compositionally biased region" description="Pro residues" evidence="1">
    <location>
        <begin position="270"/>
        <end position="281"/>
    </location>
</feature>
<evidence type="ECO:0000256" key="1">
    <source>
        <dbReference type="SAM" id="MobiDB-lite"/>
    </source>
</evidence>
<feature type="region of interest" description="Disordered" evidence="1">
    <location>
        <begin position="395"/>
        <end position="421"/>
    </location>
</feature>
<feature type="compositionally biased region" description="Polar residues" evidence="1">
    <location>
        <begin position="332"/>
        <end position="344"/>
    </location>
</feature>
<feature type="region of interest" description="Disordered" evidence="1">
    <location>
        <begin position="12"/>
        <end position="66"/>
    </location>
</feature>
<protein>
    <submittedName>
        <fullName evidence="2">Uncharacterized protein</fullName>
    </submittedName>
</protein>
<accession>A0A6S7GVH1</accession>
<dbReference type="EMBL" id="CACRXK020002781">
    <property type="protein sequence ID" value="CAB3996018.1"/>
    <property type="molecule type" value="Genomic_DNA"/>
</dbReference>
<proteinExistence type="predicted"/>
<evidence type="ECO:0000313" key="2">
    <source>
        <dbReference type="EMBL" id="CAB3996018.1"/>
    </source>
</evidence>
<feature type="compositionally biased region" description="Polar residues" evidence="1">
    <location>
        <begin position="300"/>
        <end position="310"/>
    </location>
</feature>
<sequence>MEPGCVAEEMGCMNSGNGREETDGGNGQKEMECMDGGNGREEMDGGNGEEEVDAVHGGNGGKTGGKCRRAKHKCPYTACNASVIHLPRHMKQLHGWNKTDSSGVLGTFDLRKGKPSVKKREHPRKVCPKIECGAIVRRIHNHLAQVHKIKRGSPQYLKLVEKAENYLPPEDNISSSDESLVDSSDYDQLGTLRNMKNPSSSRNVYESVYDSEDSADYKRFLNSVVKSGDKKCDKDDDNRSHDEGKYGGDGDSDDEDDLIIPAPVHLEPLSSPPTSPKPLNPSPDLFSSPDSLPDLPPRSNHPSEPSSASPVVQPISPRTPDSLDPKNARVITCTTPPRQPSLSPKSPECIVVDEIEDPEVKRDRENREESLRVLRSVFHKAEALAFKWSLAEEGEGEGSQTSSSSTGFVPPSSRSRGGQERLITDSELVQFRELFAAYINSTKPITTKTAISMLKGNSNLRHLVKKCTPQQIYDKLRTERKIALKSKGHR</sequence>
<dbReference type="Proteomes" id="UP001152795">
    <property type="component" value="Unassembled WGS sequence"/>
</dbReference>
<feature type="compositionally biased region" description="Low complexity" evidence="1">
    <location>
        <begin position="398"/>
        <end position="415"/>
    </location>
</feature>